<feature type="non-terminal residue" evidence="1">
    <location>
        <position position="1"/>
    </location>
</feature>
<evidence type="ECO:0000313" key="1">
    <source>
        <dbReference type="EMBL" id="TVU50519.1"/>
    </source>
</evidence>
<dbReference type="Gramene" id="TVU50519">
    <property type="protein sequence ID" value="TVU50519"/>
    <property type="gene ID" value="EJB05_01892"/>
</dbReference>
<gene>
    <name evidence="1" type="ORF">EJB05_01892</name>
</gene>
<comment type="caution">
    <text evidence="1">The sequence shown here is derived from an EMBL/GenBank/DDBJ whole genome shotgun (WGS) entry which is preliminary data.</text>
</comment>
<dbReference type="Proteomes" id="UP000324897">
    <property type="component" value="Chromosome 6"/>
</dbReference>
<evidence type="ECO:0000313" key="2">
    <source>
        <dbReference type="Proteomes" id="UP000324897"/>
    </source>
</evidence>
<organism evidence="1 2">
    <name type="scientific">Eragrostis curvula</name>
    <name type="common">weeping love grass</name>
    <dbReference type="NCBI Taxonomy" id="38414"/>
    <lineage>
        <taxon>Eukaryota</taxon>
        <taxon>Viridiplantae</taxon>
        <taxon>Streptophyta</taxon>
        <taxon>Embryophyta</taxon>
        <taxon>Tracheophyta</taxon>
        <taxon>Spermatophyta</taxon>
        <taxon>Magnoliopsida</taxon>
        <taxon>Liliopsida</taxon>
        <taxon>Poales</taxon>
        <taxon>Poaceae</taxon>
        <taxon>PACMAD clade</taxon>
        <taxon>Chloridoideae</taxon>
        <taxon>Eragrostideae</taxon>
        <taxon>Eragrostidinae</taxon>
        <taxon>Eragrostis</taxon>
    </lineage>
</organism>
<sequence length="316" mass="34989">MLSHLRIQRKKTHPAPSRFFLASVLSASPPATPTRNHPLRASIRRAVSSRTAVSRRGERGAPCGAQTFFTTACPASKVLVSSGNTGYGRNFRLVLPRPTSQSKSLSVRPHLPSQTTPKNLALDRVLWVEEVSQWAADLKDDRLGWSHPSNLLNMVIVTASLQAFILLQGVLYGVDYFLRVMSSQPVLSAAISNKKCVAPSTSGLCFDDSQLSSSRVVRRRMRFDPAVTTNKSKTPYKRRPKCPLLESTSDFPNDFKSSSSRCTRSSQLQMPIEYQTADSFTSSEAWQELRSDDQRPQASLINPATGPGIRRWVGNI</sequence>
<accession>A0A5J9WQQ9</accession>
<keyword evidence="2" id="KW-1185">Reference proteome</keyword>
<name>A0A5J9WQQ9_9POAL</name>
<dbReference type="AlphaFoldDB" id="A0A5J9WQQ9"/>
<reference evidence="1 2" key="1">
    <citation type="journal article" date="2019" name="Sci. Rep.">
        <title>A high-quality genome of Eragrostis curvula grass provides insights into Poaceae evolution and supports new strategies to enhance forage quality.</title>
        <authorList>
            <person name="Carballo J."/>
            <person name="Santos B.A.C.M."/>
            <person name="Zappacosta D."/>
            <person name="Garbus I."/>
            <person name="Selva J.P."/>
            <person name="Gallo C.A."/>
            <person name="Diaz A."/>
            <person name="Albertini E."/>
            <person name="Caccamo M."/>
            <person name="Echenique V."/>
        </authorList>
    </citation>
    <scope>NUCLEOTIDE SEQUENCE [LARGE SCALE GENOMIC DNA]</scope>
    <source>
        <strain evidence="2">cv. Victoria</strain>
        <tissue evidence="1">Leaf</tissue>
    </source>
</reference>
<protein>
    <submittedName>
        <fullName evidence="1">Uncharacterized protein</fullName>
    </submittedName>
</protein>
<dbReference type="EMBL" id="RWGY01000002">
    <property type="protein sequence ID" value="TVU50519.1"/>
    <property type="molecule type" value="Genomic_DNA"/>
</dbReference>
<proteinExistence type="predicted"/>